<accession>A0A5M9PS91</accession>
<reference evidence="1 2" key="1">
    <citation type="submission" date="2019-09" db="EMBL/GenBank/DDBJ databases">
        <title>Draft genome sequence of various Type strains from the CCUG.</title>
        <authorList>
            <person name="Pineiro-Iglesias B."/>
            <person name="Tunovic T."/>
            <person name="Unosson C."/>
            <person name="Inganas E."/>
            <person name="Ohlen M."/>
            <person name="Cardew S."/>
            <person name="Jensie-Markopoulos S."/>
            <person name="Salva-Serra F."/>
            <person name="Jaen-Luchoro D."/>
            <person name="Karlsson R."/>
            <person name="Svensson-Stadler L."/>
            <person name="Chun J."/>
            <person name="Moore E."/>
        </authorList>
    </citation>
    <scope>NUCLEOTIDE SEQUENCE [LARGE SCALE GENOMIC DNA]</scope>
    <source>
        <strain evidence="1 2">CCUG 32210T</strain>
    </source>
</reference>
<name>A0A5M9PS91_LACLH</name>
<comment type="caution">
    <text evidence="1">The sequence shown here is derived from an EMBL/GenBank/DDBJ whole genome shotgun (WGS) entry which is preliminary data.</text>
</comment>
<sequence>MKKLKFVIVFGLSIVLDHYQIIRHKMSYIFSIFECSENGHFLDTLLFLLKFLKSITFIVHKPVIYSMFTYTCLSKL</sequence>
<evidence type="ECO:0000313" key="2">
    <source>
        <dbReference type="Proteomes" id="UP000325203"/>
    </source>
</evidence>
<dbReference type="Proteomes" id="UP000325203">
    <property type="component" value="Unassembled WGS sequence"/>
</dbReference>
<evidence type="ECO:0000313" key="1">
    <source>
        <dbReference type="EMBL" id="KAA8699031.1"/>
    </source>
</evidence>
<dbReference type="AlphaFoldDB" id="A0A5M9PS91"/>
<gene>
    <name evidence="1" type="ORF">F4V48_12195</name>
</gene>
<dbReference type="EMBL" id="VXKC01000049">
    <property type="protein sequence ID" value="KAA8699031.1"/>
    <property type="molecule type" value="Genomic_DNA"/>
</dbReference>
<protein>
    <submittedName>
        <fullName evidence="1">Uncharacterized protein</fullName>
    </submittedName>
</protein>
<proteinExistence type="predicted"/>
<organism evidence="1 2">
    <name type="scientific">Lactococcus lactis subsp. hordniae</name>
    <dbReference type="NCBI Taxonomy" id="203404"/>
    <lineage>
        <taxon>Bacteria</taxon>
        <taxon>Bacillati</taxon>
        <taxon>Bacillota</taxon>
        <taxon>Bacilli</taxon>
        <taxon>Lactobacillales</taxon>
        <taxon>Streptococcaceae</taxon>
        <taxon>Lactococcus</taxon>
    </lineage>
</organism>